<dbReference type="AlphaFoldDB" id="A0A164NYU8"/>
<dbReference type="InterPro" id="IPR017853">
    <property type="entry name" value="GH"/>
</dbReference>
<evidence type="ECO:0000256" key="7">
    <source>
        <dbReference type="ARBA" id="ARBA00022801"/>
    </source>
</evidence>
<feature type="chain" id="PRO_5007852184" description="mannan endo-1,4-beta-mannosidase" evidence="9">
    <location>
        <begin position="19"/>
        <end position="409"/>
    </location>
</feature>
<dbReference type="Proteomes" id="UP000076722">
    <property type="component" value="Unassembled WGS sequence"/>
</dbReference>
<name>A0A164NYU8_9AGAM</name>
<sequence length="409" mass="45211">MFAKLGAFVACATSLVVATSVPSGFVTTKGTHFQLNGKPFYFAGTNSYWSQYTTNYDDINFIFKRANTAGLPVIRTWGFNDANATFTAGGLPMYSAYNSIAGQIVYQTWADGKVTINTGATGLQHFDKLVSIAEQQGVKLIVTLTNNWADYGGMDVYTINLGGTYHDEFYYNPTVIAAYKNWVKTVVTRYKNSPAIFAWELANEPRCEADGTRNLPRSPSGCTAATITTWADQISTYIKSLDPLHLVTLGDEGFFNEPGNSDWAYGGGDGIDFVANLKLKNLDFGTFHLYPDWWSKTVPWATQFVIDHATAQQQVGKPVIMEEYGWLSVAGREQNLGTTSNYTRVEAVGAWQEAALEHKLAGDLFWQFGLEKGLSTGTSTDDGFTIYLENLTESQPLIYNHVAAIKQWL</sequence>
<protein>
    <recommendedName>
        <fullName evidence="4">mannan endo-1,4-beta-mannosidase</fullName>
        <ecNumber evidence="4">3.2.1.78</ecNumber>
    </recommendedName>
</protein>
<dbReference type="Pfam" id="PF26410">
    <property type="entry name" value="GH5_mannosidase"/>
    <property type="match status" value="1"/>
</dbReference>
<dbReference type="PANTHER" id="PTHR31451:SF21">
    <property type="entry name" value="MANNAN ENDO-1,4-BETA-MANNOSIDASE C"/>
    <property type="match status" value="1"/>
</dbReference>
<organism evidence="11 12">
    <name type="scientific">Sistotremastrum niveocremeum HHB9708</name>
    <dbReference type="NCBI Taxonomy" id="1314777"/>
    <lineage>
        <taxon>Eukaryota</taxon>
        <taxon>Fungi</taxon>
        <taxon>Dikarya</taxon>
        <taxon>Basidiomycota</taxon>
        <taxon>Agaricomycotina</taxon>
        <taxon>Agaricomycetes</taxon>
        <taxon>Sistotremastrales</taxon>
        <taxon>Sistotremastraceae</taxon>
        <taxon>Sertulicium</taxon>
        <taxon>Sertulicium niveocremeum</taxon>
    </lineage>
</organism>
<comment type="similarity">
    <text evidence="3">Belongs to the glycosyl hydrolase 5 (cellulase A) family.</text>
</comment>
<accession>A0A164NYU8</accession>
<comment type="catalytic activity">
    <reaction evidence="1">
        <text>Random hydrolysis of (1-&gt;4)-beta-D-mannosidic linkages in mannans, galactomannans and glucomannans.</text>
        <dbReference type="EC" id="3.2.1.78"/>
    </reaction>
</comment>
<evidence type="ECO:0000256" key="9">
    <source>
        <dbReference type="SAM" id="SignalP"/>
    </source>
</evidence>
<evidence type="ECO:0000256" key="6">
    <source>
        <dbReference type="ARBA" id="ARBA00022729"/>
    </source>
</evidence>
<dbReference type="EMBL" id="KV419439">
    <property type="protein sequence ID" value="KZS88181.1"/>
    <property type="molecule type" value="Genomic_DNA"/>
</dbReference>
<dbReference type="GO" id="GO:0005576">
    <property type="term" value="C:extracellular region"/>
    <property type="evidence" value="ECO:0007669"/>
    <property type="project" value="UniProtKB-SubCell"/>
</dbReference>
<keyword evidence="7 11" id="KW-0378">Hydrolase</keyword>
<evidence type="ECO:0000256" key="8">
    <source>
        <dbReference type="ARBA" id="ARBA00023295"/>
    </source>
</evidence>
<evidence type="ECO:0000313" key="11">
    <source>
        <dbReference type="EMBL" id="KZS88181.1"/>
    </source>
</evidence>
<dbReference type="SUPFAM" id="SSF51445">
    <property type="entry name" value="(Trans)glycosidases"/>
    <property type="match status" value="1"/>
</dbReference>
<dbReference type="EC" id="3.2.1.78" evidence="4"/>
<gene>
    <name evidence="11" type="ORF">SISNIDRAFT_267655</name>
</gene>
<evidence type="ECO:0000256" key="1">
    <source>
        <dbReference type="ARBA" id="ARBA00001678"/>
    </source>
</evidence>
<dbReference type="Gene3D" id="3.20.20.80">
    <property type="entry name" value="Glycosidases"/>
    <property type="match status" value="1"/>
</dbReference>
<dbReference type="OrthoDB" id="406631at2759"/>
<dbReference type="PANTHER" id="PTHR31451">
    <property type="match status" value="1"/>
</dbReference>
<comment type="subcellular location">
    <subcellularLocation>
        <location evidence="2">Secreted</location>
    </subcellularLocation>
</comment>
<dbReference type="GO" id="GO:0046355">
    <property type="term" value="P:mannan catabolic process"/>
    <property type="evidence" value="ECO:0007669"/>
    <property type="project" value="UniProtKB-ARBA"/>
</dbReference>
<feature type="domain" description="Glycoside hydrolase family 5" evidence="10">
    <location>
        <begin position="24"/>
        <end position="327"/>
    </location>
</feature>
<dbReference type="InterPro" id="IPR045053">
    <property type="entry name" value="MAN-like"/>
</dbReference>
<evidence type="ECO:0000256" key="5">
    <source>
        <dbReference type="ARBA" id="ARBA00022525"/>
    </source>
</evidence>
<evidence type="ECO:0000256" key="3">
    <source>
        <dbReference type="ARBA" id="ARBA00005641"/>
    </source>
</evidence>
<feature type="signal peptide" evidence="9">
    <location>
        <begin position="1"/>
        <end position="18"/>
    </location>
</feature>
<evidence type="ECO:0000313" key="12">
    <source>
        <dbReference type="Proteomes" id="UP000076722"/>
    </source>
</evidence>
<dbReference type="FunFam" id="3.20.20.80:FF:000076">
    <property type="entry name" value="Mannan endo-1,4-beta-mannosidase A"/>
    <property type="match status" value="1"/>
</dbReference>
<keyword evidence="6 9" id="KW-0732">Signal</keyword>
<dbReference type="InterPro" id="IPR001547">
    <property type="entry name" value="Glyco_hydro_5"/>
</dbReference>
<evidence type="ECO:0000259" key="10">
    <source>
        <dbReference type="Pfam" id="PF26410"/>
    </source>
</evidence>
<keyword evidence="5" id="KW-0964">Secreted</keyword>
<dbReference type="STRING" id="1314777.A0A164NYU8"/>
<keyword evidence="8" id="KW-0326">Glycosidase</keyword>
<proteinExistence type="inferred from homology"/>
<dbReference type="GO" id="GO:0016985">
    <property type="term" value="F:mannan endo-1,4-beta-mannosidase activity"/>
    <property type="evidence" value="ECO:0007669"/>
    <property type="project" value="UniProtKB-EC"/>
</dbReference>
<evidence type="ECO:0000256" key="4">
    <source>
        <dbReference type="ARBA" id="ARBA00012706"/>
    </source>
</evidence>
<keyword evidence="12" id="KW-1185">Reference proteome</keyword>
<reference evidence="11 12" key="1">
    <citation type="journal article" date="2016" name="Mol. Biol. Evol.">
        <title>Comparative Genomics of Early-Diverging Mushroom-Forming Fungi Provides Insights into the Origins of Lignocellulose Decay Capabilities.</title>
        <authorList>
            <person name="Nagy L.G."/>
            <person name="Riley R."/>
            <person name="Tritt A."/>
            <person name="Adam C."/>
            <person name="Daum C."/>
            <person name="Floudas D."/>
            <person name="Sun H."/>
            <person name="Yadav J.S."/>
            <person name="Pangilinan J."/>
            <person name="Larsson K.H."/>
            <person name="Matsuura K."/>
            <person name="Barry K."/>
            <person name="Labutti K."/>
            <person name="Kuo R."/>
            <person name="Ohm R.A."/>
            <person name="Bhattacharya S.S."/>
            <person name="Shirouzu T."/>
            <person name="Yoshinaga Y."/>
            <person name="Martin F.M."/>
            <person name="Grigoriev I.V."/>
            <person name="Hibbett D.S."/>
        </authorList>
    </citation>
    <scope>NUCLEOTIDE SEQUENCE [LARGE SCALE GENOMIC DNA]</scope>
    <source>
        <strain evidence="11 12">HHB9708</strain>
    </source>
</reference>
<evidence type="ECO:0000256" key="2">
    <source>
        <dbReference type="ARBA" id="ARBA00004613"/>
    </source>
</evidence>